<organism evidence="2 3">
    <name type="scientific">Usitatibacter palustris</name>
    <dbReference type="NCBI Taxonomy" id="2732487"/>
    <lineage>
        <taxon>Bacteria</taxon>
        <taxon>Pseudomonadati</taxon>
        <taxon>Pseudomonadota</taxon>
        <taxon>Betaproteobacteria</taxon>
        <taxon>Nitrosomonadales</taxon>
        <taxon>Usitatibacteraceae</taxon>
        <taxon>Usitatibacter</taxon>
    </lineage>
</organism>
<feature type="transmembrane region" description="Helical" evidence="1">
    <location>
        <begin position="95"/>
        <end position="117"/>
    </location>
</feature>
<dbReference type="EMBL" id="CP053073">
    <property type="protein sequence ID" value="QJR14764.1"/>
    <property type="molecule type" value="Genomic_DNA"/>
</dbReference>
<evidence type="ECO:0008006" key="4">
    <source>
        <dbReference type="Google" id="ProtNLM"/>
    </source>
</evidence>
<sequence length="157" mass="17071">MNSMQSHRPVLAIVLGGFIAATIDIIYAFVSNGSYGRSPLWVLQFVASGWLGKESFQGGWTSGSIGLASHYAILIVAAALYYAASRISPFLRSQAVAWGCLFGIAIYVFMNFAVWPLSAVPFKNPPHTAMRLVEGFASHALFVGVPIALCIRRWTRS</sequence>
<dbReference type="RefSeq" id="WP_171161488.1">
    <property type="nucleotide sequence ID" value="NZ_CP053073.1"/>
</dbReference>
<protein>
    <recommendedName>
        <fullName evidence="4">DUF1440 domain-containing protein</fullName>
    </recommendedName>
</protein>
<dbReference type="KEGG" id="upl:DSM104440_01574"/>
<accession>A0A6M4H8R0</accession>
<feature type="transmembrane region" description="Helical" evidence="1">
    <location>
        <begin position="12"/>
        <end position="30"/>
    </location>
</feature>
<dbReference type="Proteomes" id="UP000503096">
    <property type="component" value="Chromosome"/>
</dbReference>
<name>A0A6M4H8R0_9PROT</name>
<feature type="transmembrane region" description="Helical" evidence="1">
    <location>
        <begin position="60"/>
        <end position="83"/>
    </location>
</feature>
<feature type="transmembrane region" description="Helical" evidence="1">
    <location>
        <begin position="129"/>
        <end position="151"/>
    </location>
</feature>
<evidence type="ECO:0000256" key="1">
    <source>
        <dbReference type="SAM" id="Phobius"/>
    </source>
</evidence>
<keyword evidence="3" id="KW-1185">Reference proteome</keyword>
<keyword evidence="1" id="KW-0472">Membrane</keyword>
<keyword evidence="1" id="KW-0812">Transmembrane</keyword>
<dbReference type="AlphaFoldDB" id="A0A6M4H8R0"/>
<dbReference type="InParanoid" id="A0A6M4H8R0"/>
<proteinExistence type="predicted"/>
<reference evidence="2 3" key="1">
    <citation type="submission" date="2020-04" db="EMBL/GenBank/DDBJ databases">
        <title>Usitatibacter rugosus gen. nov., sp. nov. and Usitatibacter palustris sp. nov., novel members of Usitatibacteraceae fam. nov. within the order Nitrosomonadales isolated from soil.</title>
        <authorList>
            <person name="Huber K.J."/>
            <person name="Neumann-Schaal M."/>
            <person name="Geppert A."/>
            <person name="Luckner M."/>
            <person name="Wanner G."/>
            <person name="Overmann J."/>
        </authorList>
    </citation>
    <scope>NUCLEOTIDE SEQUENCE [LARGE SCALE GENOMIC DNA]</scope>
    <source>
        <strain evidence="2 3">Swamp67</strain>
    </source>
</reference>
<evidence type="ECO:0000313" key="3">
    <source>
        <dbReference type="Proteomes" id="UP000503096"/>
    </source>
</evidence>
<keyword evidence="1" id="KW-1133">Transmembrane helix</keyword>
<evidence type="ECO:0000313" key="2">
    <source>
        <dbReference type="EMBL" id="QJR14764.1"/>
    </source>
</evidence>
<gene>
    <name evidence="2" type="ORF">DSM104440_01574</name>
</gene>